<dbReference type="Pfam" id="PF02720">
    <property type="entry name" value="DUF222"/>
    <property type="match status" value="1"/>
</dbReference>
<dbReference type="Proteomes" id="UP001609175">
    <property type="component" value="Unassembled WGS sequence"/>
</dbReference>
<evidence type="ECO:0000313" key="8">
    <source>
        <dbReference type="Proteomes" id="UP001609176"/>
    </source>
</evidence>
<dbReference type="SMART" id="SM00507">
    <property type="entry name" value="HNHc"/>
    <property type="match status" value="1"/>
</dbReference>
<reference evidence="7 8" key="1">
    <citation type="submission" date="2024-10" db="EMBL/GenBank/DDBJ databases">
        <authorList>
            <person name="Riesco R."/>
        </authorList>
    </citation>
    <scope>NUCLEOTIDE SEQUENCE [LARGE SCALE GENOMIC DNA]</scope>
    <source>
        <strain evidence="6 8">NCIMB 15448</strain>
        <strain evidence="4 7">NCIMB 15449</strain>
        <strain evidence="5 9">NCIMB 15450</strain>
    </source>
</reference>
<evidence type="ECO:0000256" key="2">
    <source>
        <dbReference type="SAM" id="MobiDB-lite"/>
    </source>
</evidence>
<evidence type="ECO:0000313" key="4">
    <source>
        <dbReference type="EMBL" id="MFH5210369.1"/>
    </source>
</evidence>
<feature type="domain" description="HNH nuclease" evidence="3">
    <location>
        <begin position="301"/>
        <end position="352"/>
    </location>
</feature>
<dbReference type="InterPro" id="IPR002711">
    <property type="entry name" value="HNH"/>
</dbReference>
<dbReference type="Proteomes" id="UP001609176">
    <property type="component" value="Unassembled WGS sequence"/>
</dbReference>
<dbReference type="CDD" id="cd00085">
    <property type="entry name" value="HNHc"/>
    <property type="match status" value="1"/>
</dbReference>
<evidence type="ECO:0000313" key="6">
    <source>
        <dbReference type="EMBL" id="MFH5240748.1"/>
    </source>
</evidence>
<dbReference type="Gene3D" id="1.10.30.50">
    <property type="match status" value="1"/>
</dbReference>
<name>A0ABW7JY48_9NOCA</name>
<dbReference type="EMBL" id="JBIMSN010000016">
    <property type="protein sequence ID" value="MFH5227667.1"/>
    <property type="molecule type" value="Genomic_DNA"/>
</dbReference>
<dbReference type="Pfam" id="PF01844">
    <property type="entry name" value="HNH"/>
    <property type="match status" value="1"/>
</dbReference>
<protein>
    <submittedName>
        <fullName evidence="5">DUF222 domain-containing protein</fullName>
    </submittedName>
</protein>
<evidence type="ECO:0000313" key="7">
    <source>
        <dbReference type="Proteomes" id="UP001609175"/>
    </source>
</evidence>
<dbReference type="EMBL" id="JBIMSO010000060">
    <property type="protein sequence ID" value="MFH5210369.1"/>
    <property type="molecule type" value="Genomic_DNA"/>
</dbReference>
<proteinExistence type="inferred from homology"/>
<comment type="similarity">
    <text evidence="1">Belongs to the Rv1128c/1148c/1588c/1702c/1945/3466 family.</text>
</comment>
<evidence type="ECO:0000313" key="9">
    <source>
        <dbReference type="Proteomes" id="UP001609219"/>
    </source>
</evidence>
<keyword evidence="9" id="KW-1185">Reference proteome</keyword>
<sequence length="441" mass="48259">MNTTAQLPTAERPIEEIETEICTLAGQIAAATARFLTLLAEFDARRGWAGWQLHSAAHWLSWKAGVSLHTAREQVRVANAVTVLPRIAHAFAEGRVSYSKVRALTRVATPHTEESLLRIALQAPAAHLDRLVRGLVRQTRKADNSNTDTDSAGGRWFYDDDGSLVVSARFRPEDGARFIAALTRAEYERTRTDDDGPDTPEPDRTAPAPSNPVPAMVAMAETICAGTTASPVVSPAADVLVHIGPDGSPLDASHAHLDDGPGLDSQTLEAVLCTASVRLIRHGRLGPTIAWDTSQRRPSRTLLRQLVIRDRCCTVPGCGRTRFLHAHHVVYYSRGGPTDLDNLTLLCGEHHRALHDGLFTITAEGGQRFTFRHPDGRGIDYAPLLSGDVDDLSRRYRHIDPDAVTADWSGEPLDASFATDVLLRNWDLEKRRRNTDLATAA</sequence>
<dbReference type="InterPro" id="IPR003870">
    <property type="entry name" value="DUF222"/>
</dbReference>
<evidence type="ECO:0000256" key="1">
    <source>
        <dbReference type="ARBA" id="ARBA00023450"/>
    </source>
</evidence>
<dbReference type="InterPro" id="IPR003615">
    <property type="entry name" value="HNH_nuc"/>
</dbReference>
<evidence type="ECO:0000313" key="5">
    <source>
        <dbReference type="EMBL" id="MFH5227667.1"/>
    </source>
</evidence>
<dbReference type="EMBL" id="JBIMSP010000002">
    <property type="protein sequence ID" value="MFH5240748.1"/>
    <property type="molecule type" value="Genomic_DNA"/>
</dbReference>
<accession>A0ABW7JY48</accession>
<evidence type="ECO:0000259" key="3">
    <source>
        <dbReference type="SMART" id="SM00507"/>
    </source>
</evidence>
<gene>
    <name evidence="6" type="ORF">ACHIPV_02480</name>
    <name evidence="4" type="ORF">ACHIPZ_19475</name>
    <name evidence="5" type="ORF">ACHIRB_03565</name>
</gene>
<comment type="caution">
    <text evidence="5">The sequence shown here is derived from an EMBL/GenBank/DDBJ whole genome shotgun (WGS) entry which is preliminary data.</text>
</comment>
<dbReference type="RefSeq" id="WP_395116034.1">
    <property type="nucleotide sequence ID" value="NZ_JBIMSN010000016.1"/>
</dbReference>
<feature type="region of interest" description="Disordered" evidence="2">
    <location>
        <begin position="187"/>
        <end position="212"/>
    </location>
</feature>
<dbReference type="Proteomes" id="UP001609219">
    <property type="component" value="Unassembled WGS sequence"/>
</dbReference>
<organism evidence="5 9">
    <name type="scientific">Antrihabitans spumae</name>
    <dbReference type="NCBI Taxonomy" id="3373370"/>
    <lineage>
        <taxon>Bacteria</taxon>
        <taxon>Bacillati</taxon>
        <taxon>Actinomycetota</taxon>
        <taxon>Actinomycetes</taxon>
        <taxon>Mycobacteriales</taxon>
        <taxon>Nocardiaceae</taxon>
        <taxon>Antrihabitans</taxon>
    </lineage>
</organism>